<dbReference type="GO" id="GO:0006511">
    <property type="term" value="P:ubiquitin-dependent protein catabolic process"/>
    <property type="evidence" value="ECO:0007669"/>
    <property type="project" value="TreeGrafter"/>
</dbReference>
<sequence length="381" mass="42980">MASALEQFVNNVRQLSAQGQMTQLCELINKSGELLAKNLSHLDTVLGALDIQEHSLGVLAVLFVKFSMPSIPDFETLFSQVQLFISTCNGEHIRYATDTFAGLCHQLTNALVEKKQPLRGISTLKQAIDKMQMNTNQLTSVHADLCQVSLKAEQHTYFVFSVYFQAITTPAMAVSHIMLEAYKKYILVSLILHGKLQQLPKYTSQIVGRFIKPLSNAYHELAQVYATNNPSELRTVVNKHSETFARDSNTGLVKQCLSSLYKKNIQRLTKTFLTLSLQDMASRVQLSGPQEAEKYVLYMIEDGEIYANINQKDGMVCFHDNPEKYNNPAMLHKIDQEMLKCIELDEKLKSMDQEITVNPQFVQKSMGMQEDDVGSKTSSYS</sequence>
<reference evidence="9" key="1">
    <citation type="submission" date="2025-08" db="UniProtKB">
        <authorList>
            <consortium name="Ensembl"/>
        </authorList>
    </citation>
    <scope>IDENTIFICATION</scope>
</reference>
<evidence type="ECO:0000256" key="7">
    <source>
        <dbReference type="ARBA" id="ARBA00023242"/>
    </source>
</evidence>
<keyword evidence="7" id="KW-0539">Nucleus</keyword>
<evidence type="ECO:0000313" key="9">
    <source>
        <dbReference type="Ensembl" id="ENSSGRP00000016492.1"/>
    </source>
</evidence>
<proteinExistence type="inferred from homology"/>
<dbReference type="InterPro" id="IPR036390">
    <property type="entry name" value="WH_DNA-bd_sf"/>
</dbReference>
<dbReference type="AlphaFoldDB" id="A0A672L0A4"/>
<dbReference type="PANTHER" id="PTHR10758">
    <property type="entry name" value="26S PROTEASOME NON-ATPASE REGULATORY SUBUNIT 3/COP9 SIGNALOSOME COMPLEX SUBUNIT 3"/>
    <property type="match status" value="1"/>
</dbReference>
<dbReference type="FunFam" id="1.10.10.10:FF:000354">
    <property type="entry name" value="COP9 signalosome complex subunit 3"/>
    <property type="match status" value="1"/>
</dbReference>
<keyword evidence="6" id="KW-0736">Signalosome</keyword>
<evidence type="ECO:0000313" key="10">
    <source>
        <dbReference type="Proteomes" id="UP000472262"/>
    </source>
</evidence>
<dbReference type="InterPro" id="IPR000717">
    <property type="entry name" value="PCI_dom"/>
</dbReference>
<dbReference type="InterPro" id="IPR050756">
    <property type="entry name" value="CSN3"/>
</dbReference>
<dbReference type="FunFam" id="1.25.40.570:FF:000008">
    <property type="entry name" value="COP9 signalosome complex subunit 3"/>
    <property type="match status" value="1"/>
</dbReference>
<name>A0A672L0A4_SINGR</name>
<dbReference type="InterPro" id="IPR055089">
    <property type="entry name" value="COP9_N"/>
</dbReference>
<evidence type="ECO:0000259" key="8">
    <source>
        <dbReference type="PROSITE" id="PS50250"/>
    </source>
</evidence>
<dbReference type="Pfam" id="PF22788">
    <property type="entry name" value="COP9_hel_rpt"/>
    <property type="match status" value="2"/>
</dbReference>
<evidence type="ECO:0000256" key="1">
    <source>
        <dbReference type="ARBA" id="ARBA00004123"/>
    </source>
</evidence>
<dbReference type="PANTHER" id="PTHR10758:SF1">
    <property type="entry name" value="COP9 SIGNALOSOME COMPLEX SUBUNIT 3"/>
    <property type="match status" value="1"/>
</dbReference>
<dbReference type="Gene3D" id="1.25.40.570">
    <property type="match status" value="1"/>
</dbReference>
<accession>A0A672L0A4</accession>
<keyword evidence="10" id="KW-1185">Reference proteome</keyword>
<dbReference type="Proteomes" id="UP000472262">
    <property type="component" value="Unassembled WGS sequence"/>
</dbReference>
<dbReference type="InterPro" id="IPR048621">
    <property type="entry name" value="CSN3_C"/>
</dbReference>
<evidence type="ECO:0000256" key="6">
    <source>
        <dbReference type="ARBA" id="ARBA00022790"/>
    </source>
</evidence>
<evidence type="ECO:0000256" key="2">
    <source>
        <dbReference type="ARBA" id="ARBA00004496"/>
    </source>
</evidence>
<comment type="similarity">
    <text evidence="3">Belongs to the CSN3 family.</text>
</comment>
<dbReference type="GO" id="GO:0005737">
    <property type="term" value="C:cytoplasm"/>
    <property type="evidence" value="ECO:0007669"/>
    <property type="project" value="UniProtKB-SubCell"/>
</dbReference>
<dbReference type="Pfam" id="PF01399">
    <property type="entry name" value="PCI"/>
    <property type="match status" value="1"/>
</dbReference>
<evidence type="ECO:0000256" key="5">
    <source>
        <dbReference type="ARBA" id="ARBA00022490"/>
    </source>
</evidence>
<evidence type="ECO:0000256" key="3">
    <source>
        <dbReference type="ARBA" id="ARBA00007084"/>
    </source>
</evidence>
<dbReference type="PROSITE" id="PS50250">
    <property type="entry name" value="PCI"/>
    <property type="match status" value="1"/>
</dbReference>
<dbReference type="SUPFAM" id="SSF46785">
    <property type="entry name" value="Winged helix' DNA-binding domain"/>
    <property type="match status" value="1"/>
</dbReference>
<comment type="subcellular location">
    <subcellularLocation>
        <location evidence="2">Cytoplasm</location>
    </subcellularLocation>
    <subcellularLocation>
        <location evidence="1">Nucleus</location>
    </subcellularLocation>
</comment>
<gene>
    <name evidence="9" type="primary">LOC107602414</name>
</gene>
<evidence type="ECO:0000256" key="4">
    <source>
        <dbReference type="ARBA" id="ARBA00014878"/>
    </source>
</evidence>
<organism evidence="9 10">
    <name type="scientific">Sinocyclocheilus grahami</name>
    <name type="common">Dianchi golden-line fish</name>
    <name type="synonym">Barbus grahami</name>
    <dbReference type="NCBI Taxonomy" id="75366"/>
    <lineage>
        <taxon>Eukaryota</taxon>
        <taxon>Metazoa</taxon>
        <taxon>Chordata</taxon>
        <taxon>Craniata</taxon>
        <taxon>Vertebrata</taxon>
        <taxon>Euteleostomi</taxon>
        <taxon>Actinopterygii</taxon>
        <taxon>Neopterygii</taxon>
        <taxon>Teleostei</taxon>
        <taxon>Ostariophysi</taxon>
        <taxon>Cypriniformes</taxon>
        <taxon>Cyprinidae</taxon>
        <taxon>Cyprininae</taxon>
        <taxon>Sinocyclocheilus</taxon>
    </lineage>
</organism>
<feature type="domain" description="PCI" evidence="8">
    <location>
        <begin position="155"/>
        <end position="323"/>
    </location>
</feature>
<protein>
    <recommendedName>
        <fullName evidence="4">COP9 signalosome complex subunit 3</fullName>
    </recommendedName>
</protein>
<keyword evidence="5" id="KW-0963">Cytoplasm</keyword>
<dbReference type="GO" id="GO:0008180">
    <property type="term" value="C:COP9 signalosome"/>
    <property type="evidence" value="ECO:0007669"/>
    <property type="project" value="UniProtKB-KW"/>
</dbReference>
<dbReference type="Ensembl" id="ENSSGRT00000017840.1">
    <property type="protein sequence ID" value="ENSSGRP00000016492.1"/>
    <property type="gene ID" value="ENSSGRG00000009928.1"/>
</dbReference>
<dbReference type="Pfam" id="PF21215">
    <property type="entry name" value="CSN3-like_C"/>
    <property type="match status" value="1"/>
</dbReference>
<reference evidence="9" key="2">
    <citation type="submission" date="2025-09" db="UniProtKB">
        <authorList>
            <consortium name="Ensembl"/>
        </authorList>
    </citation>
    <scope>IDENTIFICATION</scope>
</reference>
<dbReference type="SMART" id="SM00088">
    <property type="entry name" value="PINT"/>
    <property type="match status" value="1"/>
</dbReference>